<dbReference type="Pfam" id="PF01909">
    <property type="entry name" value="NTP_transf_2"/>
    <property type="match status" value="1"/>
</dbReference>
<evidence type="ECO:0000259" key="10">
    <source>
        <dbReference type="Pfam" id="PF01909"/>
    </source>
</evidence>
<dbReference type="EMBL" id="BJXL01000087">
    <property type="protein sequence ID" value="GEM84267.1"/>
    <property type="molecule type" value="Genomic_DNA"/>
</dbReference>
<evidence type="ECO:0000256" key="6">
    <source>
        <dbReference type="ARBA" id="ARBA00022741"/>
    </source>
</evidence>
<dbReference type="CDD" id="cd05403">
    <property type="entry name" value="NT_KNTase_like"/>
    <property type="match status" value="1"/>
</dbReference>
<sequence length="127" mass="14294">MTIRERILKQLDALSPAQLAELLDDLEARTRPPLNKEAVLALREPIRALAQRYGVERLWLFGSVVRGTAQAGSDVDFLAQFARAKLEDRLDFKEGLEALLGWPVEVVEVAHLHPEVQESIWAEAVEL</sequence>
<evidence type="ECO:0000256" key="3">
    <source>
        <dbReference type="ARBA" id="ARBA00022679"/>
    </source>
</evidence>
<evidence type="ECO:0000256" key="4">
    <source>
        <dbReference type="ARBA" id="ARBA00022695"/>
    </source>
</evidence>
<dbReference type="InterPro" id="IPR052038">
    <property type="entry name" value="Type-VII_TA_antitoxin"/>
</dbReference>
<dbReference type="PANTHER" id="PTHR33571:SF12">
    <property type="entry name" value="BSL3053 PROTEIN"/>
    <property type="match status" value="1"/>
</dbReference>
<keyword evidence="2" id="KW-1277">Toxin-antitoxin system</keyword>
<dbReference type="InterPro" id="IPR043519">
    <property type="entry name" value="NT_sf"/>
</dbReference>
<reference evidence="11 12" key="1">
    <citation type="submission" date="2019-07" db="EMBL/GenBank/DDBJ databases">
        <title>Whole genome shotgun sequence of Meiothermus hypogaeus NBRC 106114.</title>
        <authorList>
            <person name="Hosoyama A."/>
            <person name="Uohara A."/>
            <person name="Ohji S."/>
            <person name="Ichikawa N."/>
        </authorList>
    </citation>
    <scope>NUCLEOTIDE SEQUENCE [LARGE SCALE GENOMIC DNA]</scope>
    <source>
        <strain evidence="11 12">NBRC 106114</strain>
    </source>
</reference>
<dbReference type="Proteomes" id="UP000321197">
    <property type="component" value="Unassembled WGS sequence"/>
</dbReference>
<dbReference type="GO" id="GO:0016779">
    <property type="term" value="F:nucleotidyltransferase activity"/>
    <property type="evidence" value="ECO:0007669"/>
    <property type="project" value="UniProtKB-KW"/>
</dbReference>
<evidence type="ECO:0000256" key="7">
    <source>
        <dbReference type="ARBA" id="ARBA00022840"/>
    </source>
</evidence>
<dbReference type="PANTHER" id="PTHR33571">
    <property type="entry name" value="SSL8005 PROTEIN"/>
    <property type="match status" value="1"/>
</dbReference>
<keyword evidence="3" id="KW-0808">Transferase</keyword>
<keyword evidence="5" id="KW-0479">Metal-binding</keyword>
<evidence type="ECO:0000256" key="1">
    <source>
        <dbReference type="ARBA" id="ARBA00001946"/>
    </source>
</evidence>
<dbReference type="OrthoDB" id="9809668at2"/>
<dbReference type="InterPro" id="IPR002934">
    <property type="entry name" value="Polymerase_NTP_transf_dom"/>
</dbReference>
<evidence type="ECO:0000313" key="11">
    <source>
        <dbReference type="EMBL" id="GEM84267.1"/>
    </source>
</evidence>
<name>A0A511R4N6_9DEIN</name>
<proteinExistence type="inferred from homology"/>
<evidence type="ECO:0000256" key="2">
    <source>
        <dbReference type="ARBA" id="ARBA00022649"/>
    </source>
</evidence>
<dbReference type="AlphaFoldDB" id="A0A511R4N6"/>
<dbReference type="RefSeq" id="WP_119339881.1">
    <property type="nucleotide sequence ID" value="NZ_BJXL01000087.1"/>
</dbReference>
<evidence type="ECO:0000256" key="8">
    <source>
        <dbReference type="ARBA" id="ARBA00022842"/>
    </source>
</evidence>
<keyword evidence="4" id="KW-0548">Nucleotidyltransferase</keyword>
<keyword evidence="7" id="KW-0067">ATP-binding</keyword>
<evidence type="ECO:0000313" key="12">
    <source>
        <dbReference type="Proteomes" id="UP000321197"/>
    </source>
</evidence>
<accession>A0A511R4N6</accession>
<dbReference type="Gene3D" id="3.30.460.10">
    <property type="entry name" value="Beta Polymerase, domain 2"/>
    <property type="match status" value="1"/>
</dbReference>
<dbReference type="GO" id="GO:0005524">
    <property type="term" value="F:ATP binding"/>
    <property type="evidence" value="ECO:0007669"/>
    <property type="project" value="UniProtKB-KW"/>
</dbReference>
<feature type="domain" description="Polymerase nucleotidyl transferase" evidence="10">
    <location>
        <begin position="46"/>
        <end position="121"/>
    </location>
</feature>
<protein>
    <recommendedName>
        <fullName evidence="10">Polymerase nucleotidyl transferase domain-containing protein</fullName>
    </recommendedName>
</protein>
<keyword evidence="8" id="KW-0460">Magnesium</keyword>
<dbReference type="SUPFAM" id="SSF81301">
    <property type="entry name" value="Nucleotidyltransferase"/>
    <property type="match status" value="1"/>
</dbReference>
<comment type="caution">
    <text evidence="11">The sequence shown here is derived from an EMBL/GenBank/DDBJ whole genome shotgun (WGS) entry which is preliminary data.</text>
</comment>
<comment type="cofactor">
    <cofactor evidence="1">
        <name>Mg(2+)</name>
        <dbReference type="ChEBI" id="CHEBI:18420"/>
    </cofactor>
</comment>
<gene>
    <name evidence="11" type="ORF">MHY01S_24330</name>
</gene>
<dbReference type="GO" id="GO:0046872">
    <property type="term" value="F:metal ion binding"/>
    <property type="evidence" value="ECO:0007669"/>
    <property type="project" value="UniProtKB-KW"/>
</dbReference>
<evidence type="ECO:0000256" key="5">
    <source>
        <dbReference type="ARBA" id="ARBA00022723"/>
    </source>
</evidence>
<organism evidence="11 12">
    <name type="scientific">Meiothermus hypogaeus NBRC 106114</name>
    <dbReference type="NCBI Taxonomy" id="1227553"/>
    <lineage>
        <taxon>Bacteria</taxon>
        <taxon>Thermotogati</taxon>
        <taxon>Deinococcota</taxon>
        <taxon>Deinococci</taxon>
        <taxon>Thermales</taxon>
        <taxon>Thermaceae</taxon>
        <taxon>Meiothermus</taxon>
    </lineage>
</organism>
<evidence type="ECO:0000256" key="9">
    <source>
        <dbReference type="ARBA" id="ARBA00038276"/>
    </source>
</evidence>
<keyword evidence="6" id="KW-0547">Nucleotide-binding</keyword>
<comment type="similarity">
    <text evidence="9">Belongs to the MntA antitoxin family.</text>
</comment>